<sequence length="518" mass="60245">MQRIIHSTTESFLRYRNSLKEEKKMEKSITRNFYGHPCFAIFISFALLISTLLCFDYSTFFHNPSNVFTFFLAKQENPVANKASLSNQNPDSDYCTGRYIYIHELPSRFNNDFIKNCEVLTEGSDQHPNMCPYLENFGFGLQVENSNGALSNSSSWYATNQYSLEVIFHKKMKSYECLTNDSSLASAIFVPFYPGLDNSRFMFGNQNETLKDFFGKDLVQWLSGKREWKKMWGRDHFLVSGRIAWSYRRQIDNMSQWGSNFRVLPESMNMSMLATEASSWSNDIAIPYPTPFHPSKDSEILRWQRGISKRKRPYLFTFTGAPRPQLDDSLRGKIINHCQGSKFCKFLDCSNGDNCYNPSKFMRVLQNCVFCLQPPGDSHTRKSIFDSMLAGCIPVFFDAGSAYTQYLWHLPKNRTKYSVYIPVRDVKEWYPNIEKILLGFSEQEVLAMRQEVIKLIPRIVYAYPGSKLEMFEDSFDIAVKGMLERIERVRELMRNGSDPSLGFAHEDPYRYSFSDYQS</sequence>
<keyword evidence="2" id="KW-1185">Reference proteome</keyword>
<organism evidence="1 2">
    <name type="scientific">Bauhinia variegata</name>
    <name type="common">Purple orchid tree</name>
    <name type="synonym">Phanera variegata</name>
    <dbReference type="NCBI Taxonomy" id="167791"/>
    <lineage>
        <taxon>Eukaryota</taxon>
        <taxon>Viridiplantae</taxon>
        <taxon>Streptophyta</taxon>
        <taxon>Embryophyta</taxon>
        <taxon>Tracheophyta</taxon>
        <taxon>Spermatophyta</taxon>
        <taxon>Magnoliopsida</taxon>
        <taxon>eudicotyledons</taxon>
        <taxon>Gunneridae</taxon>
        <taxon>Pentapetalae</taxon>
        <taxon>rosids</taxon>
        <taxon>fabids</taxon>
        <taxon>Fabales</taxon>
        <taxon>Fabaceae</taxon>
        <taxon>Cercidoideae</taxon>
        <taxon>Cercideae</taxon>
        <taxon>Bauhiniinae</taxon>
        <taxon>Bauhinia</taxon>
    </lineage>
</organism>
<evidence type="ECO:0000313" key="2">
    <source>
        <dbReference type="Proteomes" id="UP000828941"/>
    </source>
</evidence>
<comment type="caution">
    <text evidence="1">The sequence shown here is derived from an EMBL/GenBank/DDBJ whole genome shotgun (WGS) entry which is preliminary data.</text>
</comment>
<dbReference type="Proteomes" id="UP000828941">
    <property type="component" value="Chromosome 5"/>
</dbReference>
<proteinExistence type="predicted"/>
<gene>
    <name evidence="1" type="ORF">L6164_012101</name>
</gene>
<evidence type="ECO:0000313" key="1">
    <source>
        <dbReference type="EMBL" id="KAI4344921.1"/>
    </source>
</evidence>
<accession>A0ACB9P9A8</accession>
<protein>
    <submittedName>
        <fullName evidence="1">Uncharacterized protein</fullName>
    </submittedName>
</protein>
<name>A0ACB9P9A8_BAUVA</name>
<reference evidence="1 2" key="1">
    <citation type="journal article" date="2022" name="DNA Res.">
        <title>Chromosomal-level genome assembly of the orchid tree Bauhinia variegata (Leguminosae; Cercidoideae) supports the allotetraploid origin hypothesis of Bauhinia.</title>
        <authorList>
            <person name="Zhong Y."/>
            <person name="Chen Y."/>
            <person name="Zheng D."/>
            <person name="Pang J."/>
            <person name="Liu Y."/>
            <person name="Luo S."/>
            <person name="Meng S."/>
            <person name="Qian L."/>
            <person name="Wei D."/>
            <person name="Dai S."/>
            <person name="Zhou R."/>
        </authorList>
    </citation>
    <scope>NUCLEOTIDE SEQUENCE [LARGE SCALE GENOMIC DNA]</scope>
    <source>
        <strain evidence="1">BV-YZ2020</strain>
    </source>
</reference>
<dbReference type="EMBL" id="CM039430">
    <property type="protein sequence ID" value="KAI4344921.1"/>
    <property type="molecule type" value="Genomic_DNA"/>
</dbReference>